<name>A0A7W7YGL8_9BACT</name>
<organism evidence="7 8">
    <name type="scientific">Prosthecobacter dejongeii</name>
    <dbReference type="NCBI Taxonomy" id="48465"/>
    <lineage>
        <taxon>Bacteria</taxon>
        <taxon>Pseudomonadati</taxon>
        <taxon>Verrucomicrobiota</taxon>
        <taxon>Verrucomicrobiia</taxon>
        <taxon>Verrucomicrobiales</taxon>
        <taxon>Verrucomicrobiaceae</taxon>
        <taxon>Prosthecobacter</taxon>
    </lineage>
</organism>
<evidence type="ECO:0000256" key="1">
    <source>
        <dbReference type="ARBA" id="ARBA00010641"/>
    </source>
</evidence>
<dbReference type="EMBL" id="JACHIF010000001">
    <property type="protein sequence ID" value="MBB5035843.1"/>
    <property type="molecule type" value="Genomic_DNA"/>
</dbReference>
<evidence type="ECO:0000259" key="6">
    <source>
        <dbReference type="Pfam" id="PF08281"/>
    </source>
</evidence>
<dbReference type="Gene3D" id="1.10.1740.10">
    <property type="match status" value="1"/>
</dbReference>
<dbReference type="PANTHER" id="PTHR43133:SF51">
    <property type="entry name" value="RNA POLYMERASE SIGMA FACTOR"/>
    <property type="match status" value="1"/>
</dbReference>
<keyword evidence="8" id="KW-1185">Reference proteome</keyword>
<evidence type="ECO:0000256" key="3">
    <source>
        <dbReference type="ARBA" id="ARBA00023082"/>
    </source>
</evidence>
<comment type="caution">
    <text evidence="7">The sequence shown here is derived from an EMBL/GenBank/DDBJ whole genome shotgun (WGS) entry which is preliminary data.</text>
</comment>
<dbReference type="GO" id="GO:0016987">
    <property type="term" value="F:sigma factor activity"/>
    <property type="evidence" value="ECO:0007669"/>
    <property type="project" value="UniProtKB-KW"/>
</dbReference>
<dbReference type="GO" id="GO:0003677">
    <property type="term" value="F:DNA binding"/>
    <property type="evidence" value="ECO:0007669"/>
    <property type="project" value="InterPro"/>
</dbReference>
<dbReference type="AlphaFoldDB" id="A0A7W7YGL8"/>
<keyword evidence="3" id="KW-0731">Sigma factor</keyword>
<dbReference type="Pfam" id="PF04542">
    <property type="entry name" value="Sigma70_r2"/>
    <property type="match status" value="1"/>
</dbReference>
<dbReference type="InterPro" id="IPR013249">
    <property type="entry name" value="RNA_pol_sigma70_r4_t2"/>
</dbReference>
<dbReference type="InterPro" id="IPR039425">
    <property type="entry name" value="RNA_pol_sigma-70-like"/>
</dbReference>
<dbReference type="InterPro" id="IPR013324">
    <property type="entry name" value="RNA_pol_sigma_r3/r4-like"/>
</dbReference>
<reference evidence="7 8" key="1">
    <citation type="submission" date="2020-08" db="EMBL/GenBank/DDBJ databases">
        <title>Genomic Encyclopedia of Type Strains, Phase IV (KMG-IV): sequencing the most valuable type-strain genomes for metagenomic binning, comparative biology and taxonomic classification.</title>
        <authorList>
            <person name="Goeker M."/>
        </authorList>
    </citation>
    <scope>NUCLEOTIDE SEQUENCE [LARGE SCALE GENOMIC DNA]</scope>
    <source>
        <strain evidence="7 8">DSM 12251</strain>
    </source>
</reference>
<evidence type="ECO:0000313" key="7">
    <source>
        <dbReference type="EMBL" id="MBB5035843.1"/>
    </source>
</evidence>
<dbReference type="PANTHER" id="PTHR43133">
    <property type="entry name" value="RNA POLYMERASE ECF-TYPE SIGMA FACTO"/>
    <property type="match status" value="1"/>
</dbReference>
<dbReference type="Proteomes" id="UP000534294">
    <property type="component" value="Unassembled WGS sequence"/>
</dbReference>
<dbReference type="RefSeq" id="WP_184204304.1">
    <property type="nucleotide sequence ID" value="NZ_JACHIF010000001.1"/>
</dbReference>
<dbReference type="SUPFAM" id="SSF88946">
    <property type="entry name" value="Sigma2 domain of RNA polymerase sigma factors"/>
    <property type="match status" value="1"/>
</dbReference>
<comment type="similarity">
    <text evidence="1">Belongs to the sigma-70 factor family. ECF subfamily.</text>
</comment>
<dbReference type="GO" id="GO:0006352">
    <property type="term" value="P:DNA-templated transcription initiation"/>
    <property type="evidence" value="ECO:0007669"/>
    <property type="project" value="InterPro"/>
</dbReference>
<dbReference type="SUPFAM" id="SSF88659">
    <property type="entry name" value="Sigma3 and sigma4 domains of RNA polymerase sigma factors"/>
    <property type="match status" value="1"/>
</dbReference>
<keyword evidence="2" id="KW-0805">Transcription regulation</keyword>
<dbReference type="CDD" id="cd06171">
    <property type="entry name" value="Sigma70_r4"/>
    <property type="match status" value="1"/>
</dbReference>
<evidence type="ECO:0000313" key="8">
    <source>
        <dbReference type="Proteomes" id="UP000534294"/>
    </source>
</evidence>
<dbReference type="NCBIfam" id="TIGR02937">
    <property type="entry name" value="sigma70-ECF"/>
    <property type="match status" value="1"/>
</dbReference>
<dbReference type="InterPro" id="IPR014284">
    <property type="entry name" value="RNA_pol_sigma-70_dom"/>
</dbReference>
<feature type="domain" description="RNA polymerase sigma-70 region 2" evidence="5">
    <location>
        <begin position="24"/>
        <end position="84"/>
    </location>
</feature>
<proteinExistence type="inferred from homology"/>
<accession>A0A7W7YGL8</accession>
<evidence type="ECO:0000256" key="2">
    <source>
        <dbReference type="ARBA" id="ARBA00023015"/>
    </source>
</evidence>
<dbReference type="Pfam" id="PF08281">
    <property type="entry name" value="Sigma70_r4_2"/>
    <property type="match status" value="1"/>
</dbReference>
<keyword evidence="4" id="KW-0804">Transcription</keyword>
<dbReference type="InterPro" id="IPR013325">
    <property type="entry name" value="RNA_pol_sigma_r2"/>
</dbReference>
<feature type="domain" description="RNA polymerase sigma factor 70 region 4 type 2" evidence="6">
    <location>
        <begin position="114"/>
        <end position="166"/>
    </location>
</feature>
<dbReference type="Gene3D" id="1.10.10.10">
    <property type="entry name" value="Winged helix-like DNA-binding domain superfamily/Winged helix DNA-binding domain"/>
    <property type="match status" value="1"/>
</dbReference>
<evidence type="ECO:0000256" key="4">
    <source>
        <dbReference type="ARBA" id="ARBA00023163"/>
    </source>
</evidence>
<protein>
    <submittedName>
        <fullName evidence="7">RNA polymerase sigma-70 factor (ECF subfamily)</fullName>
    </submittedName>
</protein>
<evidence type="ECO:0000259" key="5">
    <source>
        <dbReference type="Pfam" id="PF04542"/>
    </source>
</evidence>
<sequence>MSVQPHQDEASLLVRRALDQYESNLIAYTAGILNGDYERARDVVQDALLKLYLTDPDKVRDNLKAWLFTVCRNRALDILRKDHRLDLGNDDAMDSAVSFDPDPAENADSQELHARLWELVEKLRPNQREVIRLKFMHDCSYQQIADVTGLTVGNVGFIMHVAIKKLRELLNRELASRSH</sequence>
<gene>
    <name evidence="7" type="ORF">HNQ64_000077</name>
</gene>
<dbReference type="InterPro" id="IPR036388">
    <property type="entry name" value="WH-like_DNA-bd_sf"/>
</dbReference>
<dbReference type="InterPro" id="IPR007627">
    <property type="entry name" value="RNA_pol_sigma70_r2"/>
</dbReference>